<reference evidence="10 11" key="1">
    <citation type="journal article" date="2019" name="Nat. Med.">
        <title>A library of human gut bacterial isolates paired with longitudinal multiomics data enables mechanistic microbiome research.</title>
        <authorList>
            <person name="Poyet M."/>
            <person name="Groussin M."/>
            <person name="Gibbons S.M."/>
            <person name="Avila-Pacheco J."/>
            <person name="Jiang X."/>
            <person name="Kearney S.M."/>
            <person name="Perrotta A.R."/>
            <person name="Berdy B."/>
            <person name="Zhao S."/>
            <person name="Lieberman T.D."/>
            <person name="Swanson P.K."/>
            <person name="Smith M."/>
            <person name="Roesemann S."/>
            <person name="Alexander J.E."/>
            <person name="Rich S.A."/>
            <person name="Livny J."/>
            <person name="Vlamakis H."/>
            <person name="Clish C."/>
            <person name="Bullock K."/>
            <person name="Deik A."/>
            <person name="Scott J."/>
            <person name="Pierce K.A."/>
            <person name="Xavier R.J."/>
            <person name="Alm E.J."/>
        </authorList>
    </citation>
    <scope>NUCLEOTIDE SEQUENCE [LARGE SCALE GENOMIC DNA]</scope>
    <source>
        <strain evidence="10 11">BIOML-A73</strain>
    </source>
</reference>
<evidence type="ECO:0000256" key="7">
    <source>
        <dbReference type="ARBA" id="ARBA00022840"/>
    </source>
</evidence>
<keyword evidence="6 10" id="KW-0418">Kinase</keyword>
<evidence type="ECO:0000259" key="9">
    <source>
        <dbReference type="PROSITE" id="PS50109"/>
    </source>
</evidence>
<keyword evidence="4" id="KW-0808">Transferase</keyword>
<dbReference type="GO" id="GO:0004673">
    <property type="term" value="F:protein histidine kinase activity"/>
    <property type="evidence" value="ECO:0007669"/>
    <property type="project" value="UniProtKB-EC"/>
</dbReference>
<dbReference type="Proteomes" id="UP000433382">
    <property type="component" value="Unassembled WGS sequence"/>
</dbReference>
<dbReference type="InterPro" id="IPR004358">
    <property type="entry name" value="Sig_transdc_His_kin-like_C"/>
</dbReference>
<evidence type="ECO:0000256" key="8">
    <source>
        <dbReference type="ARBA" id="ARBA00023012"/>
    </source>
</evidence>
<dbReference type="AlphaFoldDB" id="A0A412NCI0"/>
<name>A0A412NCI0_PHOVU</name>
<dbReference type="GO" id="GO:0005524">
    <property type="term" value="F:ATP binding"/>
    <property type="evidence" value="ECO:0007669"/>
    <property type="project" value="UniProtKB-KW"/>
</dbReference>
<dbReference type="InterPro" id="IPR036890">
    <property type="entry name" value="HATPase_C_sf"/>
</dbReference>
<dbReference type="Gene3D" id="3.30.565.10">
    <property type="entry name" value="Histidine kinase-like ATPase, C-terminal domain"/>
    <property type="match status" value="2"/>
</dbReference>
<dbReference type="GO" id="GO:0000160">
    <property type="term" value="P:phosphorelay signal transduction system"/>
    <property type="evidence" value="ECO:0007669"/>
    <property type="project" value="UniProtKB-KW"/>
</dbReference>
<evidence type="ECO:0000256" key="1">
    <source>
        <dbReference type="ARBA" id="ARBA00000085"/>
    </source>
</evidence>
<dbReference type="PROSITE" id="PS50109">
    <property type="entry name" value="HIS_KIN"/>
    <property type="match status" value="1"/>
</dbReference>
<organism evidence="10 11">
    <name type="scientific">Phocaeicola vulgatus</name>
    <name type="common">Bacteroides vulgatus</name>
    <dbReference type="NCBI Taxonomy" id="821"/>
    <lineage>
        <taxon>Bacteria</taxon>
        <taxon>Pseudomonadati</taxon>
        <taxon>Bacteroidota</taxon>
        <taxon>Bacteroidia</taxon>
        <taxon>Bacteroidales</taxon>
        <taxon>Bacteroidaceae</taxon>
        <taxon>Phocaeicola</taxon>
    </lineage>
</organism>
<dbReference type="SUPFAM" id="SSF55874">
    <property type="entry name" value="ATPase domain of HSP90 chaperone/DNA topoisomerase II/histidine kinase"/>
    <property type="match status" value="2"/>
</dbReference>
<dbReference type="Pfam" id="PF13589">
    <property type="entry name" value="HATPase_c_3"/>
    <property type="match status" value="1"/>
</dbReference>
<evidence type="ECO:0000256" key="2">
    <source>
        <dbReference type="ARBA" id="ARBA00012438"/>
    </source>
</evidence>
<evidence type="ECO:0000256" key="6">
    <source>
        <dbReference type="ARBA" id="ARBA00022777"/>
    </source>
</evidence>
<dbReference type="PRINTS" id="PR00344">
    <property type="entry name" value="BCTRLSENSOR"/>
</dbReference>
<keyword evidence="8" id="KW-0902">Two-component regulatory system</keyword>
<keyword evidence="7" id="KW-0067">ATP-binding</keyword>
<gene>
    <name evidence="10" type="ORF">GAY01_21665</name>
</gene>
<keyword evidence="3" id="KW-0597">Phosphoprotein</keyword>
<evidence type="ECO:0000256" key="4">
    <source>
        <dbReference type="ARBA" id="ARBA00022679"/>
    </source>
</evidence>
<evidence type="ECO:0000313" key="11">
    <source>
        <dbReference type="Proteomes" id="UP000433382"/>
    </source>
</evidence>
<dbReference type="InterPro" id="IPR005467">
    <property type="entry name" value="His_kinase_dom"/>
</dbReference>
<comment type="caution">
    <text evidence="10">The sequence shown here is derived from an EMBL/GenBank/DDBJ whole genome shotgun (WGS) entry which is preliminary data.</text>
</comment>
<dbReference type="SMART" id="SM00387">
    <property type="entry name" value="HATPase_c"/>
    <property type="match status" value="1"/>
</dbReference>
<dbReference type="InterPro" id="IPR003594">
    <property type="entry name" value="HATPase_dom"/>
</dbReference>
<accession>A0A412NCI0</accession>
<dbReference type="EMBL" id="WCZM01000048">
    <property type="protein sequence ID" value="KAB3562703.1"/>
    <property type="molecule type" value="Genomic_DNA"/>
</dbReference>
<keyword evidence="5" id="KW-0547">Nucleotide-binding</keyword>
<dbReference type="EC" id="2.7.13.3" evidence="2"/>
<protein>
    <recommendedName>
        <fullName evidence="2">histidine kinase</fullName>
        <ecNumber evidence="2">2.7.13.3</ecNumber>
    </recommendedName>
</protein>
<comment type="catalytic activity">
    <reaction evidence="1">
        <text>ATP + protein L-histidine = ADP + protein N-phospho-L-histidine.</text>
        <dbReference type="EC" id="2.7.13.3"/>
    </reaction>
</comment>
<dbReference type="PANTHER" id="PTHR43065:SF10">
    <property type="entry name" value="PEROXIDE STRESS-ACTIVATED HISTIDINE KINASE MAK3"/>
    <property type="match status" value="1"/>
</dbReference>
<evidence type="ECO:0000256" key="5">
    <source>
        <dbReference type="ARBA" id="ARBA00022741"/>
    </source>
</evidence>
<dbReference type="PANTHER" id="PTHR43065">
    <property type="entry name" value="SENSOR HISTIDINE KINASE"/>
    <property type="match status" value="1"/>
</dbReference>
<proteinExistence type="predicted"/>
<feature type="domain" description="Histidine kinase" evidence="9">
    <location>
        <begin position="502"/>
        <end position="725"/>
    </location>
</feature>
<evidence type="ECO:0000313" key="10">
    <source>
        <dbReference type="EMBL" id="KAB3562703.1"/>
    </source>
</evidence>
<evidence type="ECO:0000256" key="3">
    <source>
        <dbReference type="ARBA" id="ARBA00022553"/>
    </source>
</evidence>
<dbReference type="RefSeq" id="WP_117889681.1">
    <property type="nucleotide sequence ID" value="NZ_JAHYOJ010000037.1"/>
</dbReference>
<sequence>MENEVTNVGFTVDAGLIQRLGYELVGRAETAVSELIKNSYDADATVVDVDFINAFTQGGSLIISDNGLGMTKQQLINGFMRISSTDKLHNPTSIRFNRTKAGKKGIGRFAAQRLGERLILVTQTKESTNAIQIEIDWDKYSIDKDITTITFPIRNIPKEKVEGTTIKIHGLREKWTEASIKRIYRYVLDLFQPDYLSERSKVDKLAIQNEETFKVNFNLVSNEGKRSFLNDQISVFDKSLAIFEGHVNKNHHGIITIKSESLDIDDTMEITYKNEENNYSALTDVYFKIHYFIYDRPMYYGDRISGPELKKIQELSKTASGVRLYRNGFRVLPYGEPKDDWTNIDKRWSTESGKINIPLNNQNLFGFVEIIDPTGNIFEETASREGLIENDAFNQLSSFINKSLIAARSRIAERIKVFKEKQNNDDFTQDSYTKDHTTQEMFIKLKNIIDGKYIQDAKTKNEEQDTDRDKKEGLEIIKKLENLIEEAGMLRVLAGLGLTIGEFTHEMKQFHSSVYSHISILNQLNLCNEAQEQINEIKTVFDNLFNYTDYFGTTISQNTNRKKTPVDLLAVLDRFKKTIKNDLEKNKINFKVDAFDFDVTTIPMHSSEWNSILYNLYTNSRKAIKRANVVGKILIEVGVEENNVFINFLDNGDGIPKENINRVFNAFFSTSTPASFDAPNEEQLIGTGLGLKIVKDIIVSYKGSICIIPSYEEYSTCFQIKIPKN</sequence>
<dbReference type="Pfam" id="PF02518">
    <property type="entry name" value="HATPase_c"/>
    <property type="match status" value="1"/>
</dbReference>